<keyword evidence="1" id="KW-0732">Signal</keyword>
<dbReference type="Gene3D" id="2.70.70.10">
    <property type="entry name" value="Glucose Permease (Domain IIA)"/>
    <property type="match status" value="1"/>
</dbReference>
<reference evidence="4" key="1">
    <citation type="submission" date="2018-05" db="EMBL/GenBank/DDBJ databases">
        <authorList>
            <person name="Lanie J.A."/>
            <person name="Ng W.-L."/>
            <person name="Kazmierczak K.M."/>
            <person name="Andrzejewski T.M."/>
            <person name="Davidsen T.M."/>
            <person name="Wayne K.J."/>
            <person name="Tettelin H."/>
            <person name="Glass J.I."/>
            <person name="Rusch D."/>
            <person name="Podicherti R."/>
            <person name="Tsui H.-C.T."/>
            <person name="Winkler M.E."/>
        </authorList>
    </citation>
    <scope>NUCLEOTIDE SEQUENCE</scope>
</reference>
<sequence length="369" mass="42565">VELQKEIKKINELLFSNKRKRATVYSDIESLSLKIQRKEELVKLTNQQINLLNNAIERNQKEEDSLESNLIKTKKAYQEMILKSYKTKSGKSRLMFLLSSESFFQAYKRVQYIKQVSLFRKTQANKILLLINEIGEINKKLTFQKTKKEDLLKSNRSIKKSLETEKKESNTLAYELRRKEKKYLDEIVNKQKLSLQIDKEIERLIREAIAKSNKEKNKSDSFSLTPEAKELSKNFVLNKGKLPWPVIRGVVIQKFGTQPHPVVKTAKIKSNGIIIATAQNEKVKAVFDGVILSVLQFKGSNPTILVQHGNYITAYKNLSKVYVKKGDKVMSNQNIGEVFTNNSTGKSTIQFSVFQNTKPVNPLFWIIKM</sequence>
<proteinExistence type="predicted"/>
<dbReference type="InterPro" id="IPR016047">
    <property type="entry name" value="M23ase_b-sheet_dom"/>
</dbReference>
<evidence type="ECO:0000313" key="4">
    <source>
        <dbReference type="EMBL" id="SUZ70985.1"/>
    </source>
</evidence>
<organism evidence="4">
    <name type="scientific">marine metagenome</name>
    <dbReference type="NCBI Taxonomy" id="408172"/>
    <lineage>
        <taxon>unclassified sequences</taxon>
        <taxon>metagenomes</taxon>
        <taxon>ecological metagenomes</taxon>
    </lineage>
</organism>
<dbReference type="Gene3D" id="6.10.250.3150">
    <property type="match status" value="1"/>
</dbReference>
<accession>A0A381PVB1</accession>
<gene>
    <name evidence="4" type="ORF">METZ01_LOCUS23839</name>
</gene>
<dbReference type="AlphaFoldDB" id="A0A381PVB1"/>
<evidence type="ECO:0000256" key="1">
    <source>
        <dbReference type="ARBA" id="ARBA00022729"/>
    </source>
</evidence>
<evidence type="ECO:0000256" key="2">
    <source>
        <dbReference type="SAM" id="Coils"/>
    </source>
</evidence>
<dbReference type="EMBL" id="UINC01001107">
    <property type="protein sequence ID" value="SUZ70985.1"/>
    <property type="molecule type" value="Genomic_DNA"/>
</dbReference>
<keyword evidence="2" id="KW-0175">Coiled coil</keyword>
<feature type="non-terminal residue" evidence="4">
    <location>
        <position position="1"/>
    </location>
</feature>
<dbReference type="PANTHER" id="PTHR21666:SF289">
    <property type="entry name" value="L-ALA--D-GLU ENDOPEPTIDASE"/>
    <property type="match status" value="1"/>
</dbReference>
<dbReference type="InterPro" id="IPR011055">
    <property type="entry name" value="Dup_hybrid_motif"/>
</dbReference>
<dbReference type="PANTHER" id="PTHR21666">
    <property type="entry name" value="PEPTIDASE-RELATED"/>
    <property type="match status" value="1"/>
</dbReference>
<name>A0A381PVB1_9ZZZZ</name>
<feature type="domain" description="M23ase beta-sheet core" evidence="3">
    <location>
        <begin position="270"/>
        <end position="362"/>
    </location>
</feature>
<dbReference type="Pfam" id="PF01551">
    <property type="entry name" value="Peptidase_M23"/>
    <property type="match status" value="1"/>
</dbReference>
<protein>
    <recommendedName>
        <fullName evidence="3">M23ase beta-sheet core domain-containing protein</fullName>
    </recommendedName>
</protein>
<feature type="coiled-coil region" evidence="2">
    <location>
        <begin position="28"/>
        <end position="69"/>
    </location>
</feature>
<dbReference type="InterPro" id="IPR050570">
    <property type="entry name" value="Cell_wall_metabolism_enzyme"/>
</dbReference>
<dbReference type="GO" id="GO:0004222">
    <property type="term" value="F:metalloendopeptidase activity"/>
    <property type="evidence" value="ECO:0007669"/>
    <property type="project" value="TreeGrafter"/>
</dbReference>
<dbReference type="SUPFAM" id="SSF51261">
    <property type="entry name" value="Duplicated hybrid motif"/>
    <property type="match status" value="1"/>
</dbReference>
<dbReference type="CDD" id="cd12797">
    <property type="entry name" value="M23_peptidase"/>
    <property type="match status" value="1"/>
</dbReference>
<evidence type="ECO:0000259" key="3">
    <source>
        <dbReference type="Pfam" id="PF01551"/>
    </source>
</evidence>